<keyword evidence="7" id="KW-1185">Reference proteome</keyword>
<dbReference type="AlphaFoldDB" id="Q6CLM8"/>
<dbReference type="PaxDb" id="284590-Q6CLM8"/>
<dbReference type="InterPro" id="IPR036373">
    <property type="entry name" value="Ribosomal_bL17_sf"/>
</dbReference>
<dbReference type="KEGG" id="kla:KLLA0_F01793g"/>
<dbReference type="NCBIfam" id="TIGR00059">
    <property type="entry name" value="L17"/>
    <property type="match status" value="1"/>
</dbReference>
<proteinExistence type="inferred from homology"/>
<evidence type="ECO:0000256" key="1">
    <source>
        <dbReference type="ARBA" id="ARBA00008777"/>
    </source>
</evidence>
<dbReference type="Gene3D" id="3.90.1030.10">
    <property type="entry name" value="Ribosomal protein L17"/>
    <property type="match status" value="1"/>
</dbReference>
<dbReference type="PROSITE" id="PS01167">
    <property type="entry name" value="RIBOSOMAL_L17"/>
    <property type="match status" value="1"/>
</dbReference>
<evidence type="ECO:0000313" key="7">
    <source>
        <dbReference type="Proteomes" id="UP000000598"/>
    </source>
</evidence>
<dbReference type="Pfam" id="PF18502">
    <property type="entry name" value="Mrpl_C"/>
    <property type="match status" value="1"/>
</dbReference>
<gene>
    <name evidence="6" type="ORF">KLLA0_F01793g</name>
</gene>
<dbReference type="PANTHER" id="PTHR14413">
    <property type="entry name" value="RIBOSOMAL PROTEIN L17"/>
    <property type="match status" value="1"/>
</dbReference>
<accession>Q6CLM8</accession>
<sequence>MTRGLARHLSRTKPHRDALIRNMATQLLQHGTISSTTPKLKETQRYVERIITIAKNGIQNGNPSSSVPELQSRLYLSGDNSKLLKKLFDEIAPRYTARNGGYTRVMKLEPRLGDRAPQAILELVDAPVQNEDGQLLKGNLKLWLLTKTCMQQIEDAGQLAPKTVQNLKKMVHNKTLDQLLHEIGVIRKYILESQQQNSTTEVSELPEFDETLQQQFLAAVKDQIQNHTAEKKQPDGYVFRERPTQG</sequence>
<dbReference type="EMBL" id="CR382126">
    <property type="protein sequence ID" value="CAG97868.1"/>
    <property type="molecule type" value="Genomic_DNA"/>
</dbReference>
<keyword evidence="3 4" id="KW-0687">Ribonucleoprotein</keyword>
<dbReference type="Gene3D" id="1.10.246.170">
    <property type="match status" value="1"/>
</dbReference>
<dbReference type="STRING" id="284590.Q6CLM8"/>
<dbReference type="InterPro" id="IPR040894">
    <property type="entry name" value="Ribosomal_bL17m_C"/>
</dbReference>
<dbReference type="InParanoid" id="Q6CLM8"/>
<dbReference type="InterPro" id="IPR000456">
    <property type="entry name" value="Ribosomal_bL17"/>
</dbReference>
<evidence type="ECO:0000259" key="5">
    <source>
        <dbReference type="Pfam" id="PF18502"/>
    </source>
</evidence>
<name>Q6CLM8_KLULA</name>
<dbReference type="FunCoup" id="Q6CLM8">
    <property type="interactions" value="695"/>
</dbReference>
<dbReference type="SUPFAM" id="SSF64263">
    <property type="entry name" value="Prokaryotic ribosomal protein L17"/>
    <property type="match status" value="1"/>
</dbReference>
<dbReference type="PANTHER" id="PTHR14413:SF16">
    <property type="entry name" value="LARGE RIBOSOMAL SUBUNIT PROTEIN BL17M"/>
    <property type="match status" value="1"/>
</dbReference>
<protein>
    <submittedName>
        <fullName evidence="6">KLLA0F01793p</fullName>
    </submittedName>
</protein>
<dbReference type="HAMAP" id="MF_01368">
    <property type="entry name" value="Ribosomal_bL17"/>
    <property type="match status" value="1"/>
</dbReference>
<organism evidence="6 7">
    <name type="scientific">Kluyveromyces lactis (strain ATCC 8585 / CBS 2359 / DSM 70799 / NBRC 1267 / NRRL Y-1140 / WM37)</name>
    <name type="common">Yeast</name>
    <name type="synonym">Candida sphaerica</name>
    <dbReference type="NCBI Taxonomy" id="284590"/>
    <lineage>
        <taxon>Eukaryota</taxon>
        <taxon>Fungi</taxon>
        <taxon>Dikarya</taxon>
        <taxon>Ascomycota</taxon>
        <taxon>Saccharomycotina</taxon>
        <taxon>Saccharomycetes</taxon>
        <taxon>Saccharomycetales</taxon>
        <taxon>Saccharomycetaceae</taxon>
        <taxon>Kluyveromyces</taxon>
    </lineage>
</organism>
<dbReference type="GO" id="GO:0005762">
    <property type="term" value="C:mitochondrial large ribosomal subunit"/>
    <property type="evidence" value="ECO:0007669"/>
    <property type="project" value="TreeGrafter"/>
</dbReference>
<dbReference type="Proteomes" id="UP000000598">
    <property type="component" value="Chromosome F"/>
</dbReference>
<dbReference type="OMA" id="FQHGSIV"/>
<evidence type="ECO:0000313" key="6">
    <source>
        <dbReference type="EMBL" id="CAG97868.1"/>
    </source>
</evidence>
<keyword evidence="2 4" id="KW-0689">Ribosomal protein</keyword>
<dbReference type="InterPro" id="IPR047859">
    <property type="entry name" value="Ribosomal_bL17_CS"/>
</dbReference>
<evidence type="ECO:0000256" key="3">
    <source>
        <dbReference type="ARBA" id="ARBA00023274"/>
    </source>
</evidence>
<reference evidence="6 7" key="1">
    <citation type="journal article" date="2004" name="Nature">
        <title>Genome evolution in yeasts.</title>
        <authorList>
            <consortium name="Genolevures"/>
            <person name="Dujon B."/>
            <person name="Sherman D."/>
            <person name="Fischer G."/>
            <person name="Durrens P."/>
            <person name="Casaregola S."/>
            <person name="Lafontaine I."/>
            <person name="de Montigny J."/>
            <person name="Marck C."/>
            <person name="Neuveglise C."/>
            <person name="Talla E."/>
            <person name="Goffard N."/>
            <person name="Frangeul L."/>
            <person name="Aigle M."/>
            <person name="Anthouard V."/>
            <person name="Babour A."/>
            <person name="Barbe V."/>
            <person name="Barnay S."/>
            <person name="Blanchin S."/>
            <person name="Beckerich J.M."/>
            <person name="Beyne E."/>
            <person name="Bleykasten C."/>
            <person name="Boisrame A."/>
            <person name="Boyer J."/>
            <person name="Cattolico L."/>
            <person name="Confanioleri F."/>
            <person name="de Daruvar A."/>
            <person name="Despons L."/>
            <person name="Fabre E."/>
            <person name="Fairhead C."/>
            <person name="Ferry-Dumazet H."/>
            <person name="Groppi A."/>
            <person name="Hantraye F."/>
            <person name="Hennequin C."/>
            <person name="Jauniaux N."/>
            <person name="Joyet P."/>
            <person name="Kachouri R."/>
            <person name="Kerrest A."/>
            <person name="Koszul R."/>
            <person name="Lemaire M."/>
            <person name="Lesur I."/>
            <person name="Ma L."/>
            <person name="Muller H."/>
            <person name="Nicaud J.M."/>
            <person name="Nikolski M."/>
            <person name="Oztas S."/>
            <person name="Ozier-Kalogeropoulos O."/>
            <person name="Pellenz S."/>
            <person name="Potier S."/>
            <person name="Richard G.F."/>
            <person name="Straub M.L."/>
            <person name="Suleau A."/>
            <person name="Swennene D."/>
            <person name="Tekaia F."/>
            <person name="Wesolowski-Louvel M."/>
            <person name="Westhof E."/>
            <person name="Wirth B."/>
            <person name="Zeniou-Meyer M."/>
            <person name="Zivanovic I."/>
            <person name="Bolotin-Fukuhara M."/>
            <person name="Thierry A."/>
            <person name="Bouchier C."/>
            <person name="Caudron B."/>
            <person name="Scarpelli C."/>
            <person name="Gaillardin C."/>
            <person name="Weissenbach J."/>
            <person name="Wincker P."/>
            <person name="Souciet J.L."/>
        </authorList>
    </citation>
    <scope>NUCLEOTIDE SEQUENCE [LARGE SCALE GENOMIC DNA]</scope>
    <source>
        <strain evidence="7">ATCC 8585 / CBS 2359 / DSM 70799 / NBRC 1267 / NRRL Y-1140 / WM37</strain>
    </source>
</reference>
<dbReference type="Pfam" id="PF01196">
    <property type="entry name" value="Ribosomal_L17"/>
    <property type="match status" value="1"/>
</dbReference>
<dbReference type="eggNOG" id="KOG3280">
    <property type="taxonomic scope" value="Eukaryota"/>
</dbReference>
<dbReference type="GO" id="GO:0006412">
    <property type="term" value="P:translation"/>
    <property type="evidence" value="ECO:0007669"/>
    <property type="project" value="InterPro"/>
</dbReference>
<dbReference type="HOGENOM" id="CLU_074407_1_3_1"/>
<evidence type="ECO:0000256" key="4">
    <source>
        <dbReference type="RuleBase" id="RU000660"/>
    </source>
</evidence>
<dbReference type="GO" id="GO:0003735">
    <property type="term" value="F:structural constituent of ribosome"/>
    <property type="evidence" value="ECO:0007669"/>
    <property type="project" value="InterPro"/>
</dbReference>
<comment type="similarity">
    <text evidence="1 4">Belongs to the bacterial ribosomal protein bL17 family.</text>
</comment>
<evidence type="ECO:0000256" key="2">
    <source>
        <dbReference type="ARBA" id="ARBA00022980"/>
    </source>
</evidence>
<feature type="domain" description="Large ribosomal subunit protein bL17m C-terminal fungi" evidence="5">
    <location>
        <begin position="126"/>
        <end position="243"/>
    </location>
</feature>